<dbReference type="EMBL" id="CM001218">
    <property type="protein sequence ID" value="KEH37956.1"/>
    <property type="molecule type" value="Genomic_DNA"/>
</dbReference>
<evidence type="ECO:0000313" key="3">
    <source>
        <dbReference type="EnsemblPlants" id="KEH37956"/>
    </source>
</evidence>
<dbReference type="EnsemblPlants" id="KEH37956">
    <property type="protein sequence ID" value="KEH37956"/>
    <property type="gene ID" value="MTR_2g054740"/>
</dbReference>
<feature type="compositionally biased region" description="Polar residues" evidence="1">
    <location>
        <begin position="155"/>
        <end position="178"/>
    </location>
</feature>
<feature type="region of interest" description="Disordered" evidence="1">
    <location>
        <begin position="152"/>
        <end position="178"/>
    </location>
</feature>
<accession>A0A072V8L5</accession>
<protein>
    <submittedName>
        <fullName evidence="2 3">Uncharacterized protein</fullName>
    </submittedName>
</protein>
<reference evidence="2 4" key="1">
    <citation type="journal article" date="2011" name="Nature">
        <title>The Medicago genome provides insight into the evolution of rhizobial symbioses.</title>
        <authorList>
            <person name="Young N.D."/>
            <person name="Debelle F."/>
            <person name="Oldroyd G.E."/>
            <person name="Geurts R."/>
            <person name="Cannon S.B."/>
            <person name="Udvardi M.K."/>
            <person name="Benedito V.A."/>
            <person name="Mayer K.F."/>
            <person name="Gouzy J."/>
            <person name="Schoof H."/>
            <person name="Van de Peer Y."/>
            <person name="Proost S."/>
            <person name="Cook D.R."/>
            <person name="Meyers B.C."/>
            <person name="Spannagl M."/>
            <person name="Cheung F."/>
            <person name="De Mita S."/>
            <person name="Krishnakumar V."/>
            <person name="Gundlach H."/>
            <person name="Zhou S."/>
            <person name="Mudge J."/>
            <person name="Bharti A.K."/>
            <person name="Murray J.D."/>
            <person name="Naoumkina M.A."/>
            <person name="Rosen B."/>
            <person name="Silverstein K.A."/>
            <person name="Tang H."/>
            <person name="Rombauts S."/>
            <person name="Zhao P.X."/>
            <person name="Zhou P."/>
            <person name="Barbe V."/>
            <person name="Bardou P."/>
            <person name="Bechner M."/>
            <person name="Bellec A."/>
            <person name="Berger A."/>
            <person name="Berges H."/>
            <person name="Bidwell S."/>
            <person name="Bisseling T."/>
            <person name="Choisne N."/>
            <person name="Couloux A."/>
            <person name="Denny R."/>
            <person name="Deshpande S."/>
            <person name="Dai X."/>
            <person name="Doyle J.J."/>
            <person name="Dudez A.M."/>
            <person name="Farmer A.D."/>
            <person name="Fouteau S."/>
            <person name="Franken C."/>
            <person name="Gibelin C."/>
            <person name="Gish J."/>
            <person name="Goldstein S."/>
            <person name="Gonzalez A.J."/>
            <person name="Green P.J."/>
            <person name="Hallab A."/>
            <person name="Hartog M."/>
            <person name="Hua A."/>
            <person name="Humphray S.J."/>
            <person name="Jeong D.H."/>
            <person name="Jing Y."/>
            <person name="Jocker A."/>
            <person name="Kenton S.M."/>
            <person name="Kim D.J."/>
            <person name="Klee K."/>
            <person name="Lai H."/>
            <person name="Lang C."/>
            <person name="Lin S."/>
            <person name="Macmil S.L."/>
            <person name="Magdelenat G."/>
            <person name="Matthews L."/>
            <person name="McCorrison J."/>
            <person name="Monaghan E.L."/>
            <person name="Mun J.H."/>
            <person name="Najar F.Z."/>
            <person name="Nicholson C."/>
            <person name="Noirot C."/>
            <person name="O'Bleness M."/>
            <person name="Paule C.R."/>
            <person name="Poulain J."/>
            <person name="Prion F."/>
            <person name="Qin B."/>
            <person name="Qu C."/>
            <person name="Retzel E.F."/>
            <person name="Riddle C."/>
            <person name="Sallet E."/>
            <person name="Samain S."/>
            <person name="Samson N."/>
            <person name="Sanders I."/>
            <person name="Saurat O."/>
            <person name="Scarpelli C."/>
            <person name="Schiex T."/>
            <person name="Segurens B."/>
            <person name="Severin A.J."/>
            <person name="Sherrier D.J."/>
            <person name="Shi R."/>
            <person name="Sims S."/>
            <person name="Singer S.R."/>
            <person name="Sinharoy S."/>
            <person name="Sterck L."/>
            <person name="Viollet A."/>
            <person name="Wang B.B."/>
            <person name="Wang K."/>
            <person name="Wang M."/>
            <person name="Wang X."/>
            <person name="Warfsmann J."/>
            <person name="Weissenbach J."/>
            <person name="White D.D."/>
            <person name="White J.D."/>
            <person name="Wiley G.B."/>
            <person name="Wincker P."/>
            <person name="Xing Y."/>
            <person name="Yang L."/>
            <person name="Yao Z."/>
            <person name="Ying F."/>
            <person name="Zhai J."/>
            <person name="Zhou L."/>
            <person name="Zuber A."/>
            <person name="Denarie J."/>
            <person name="Dixon R.A."/>
            <person name="May G.D."/>
            <person name="Schwartz D.C."/>
            <person name="Rogers J."/>
            <person name="Quetier F."/>
            <person name="Town C.D."/>
            <person name="Roe B.A."/>
        </authorList>
    </citation>
    <scope>NUCLEOTIDE SEQUENCE [LARGE SCALE GENOMIC DNA]</scope>
    <source>
        <strain evidence="2">A17</strain>
        <strain evidence="3 4">cv. Jemalong A17</strain>
    </source>
</reference>
<dbReference type="AlphaFoldDB" id="A0A072V8L5"/>
<dbReference type="HOGENOM" id="CLU_1296059_0_0_1"/>
<proteinExistence type="predicted"/>
<gene>
    <name evidence="2" type="ordered locus">MTR_2g054740</name>
</gene>
<reference evidence="3" key="3">
    <citation type="submission" date="2015-04" db="UniProtKB">
        <authorList>
            <consortium name="EnsemblPlants"/>
        </authorList>
    </citation>
    <scope>IDENTIFICATION</scope>
    <source>
        <strain evidence="3">cv. Jemalong A17</strain>
    </source>
</reference>
<dbReference type="Proteomes" id="UP000002051">
    <property type="component" value="Chromosome 2"/>
</dbReference>
<evidence type="ECO:0000313" key="4">
    <source>
        <dbReference type="Proteomes" id="UP000002051"/>
    </source>
</evidence>
<sequence length="178" mass="19689">MHARFLVCGGARWSIGSGASISILNEPWLHNGECIRSDIPGAHFVQNLTINSLMNLYDKSWNEQVVRQVWNRIGLWGSIQHALSNTTSSTAAIFSLLENLSVELSQCLTTVIWSIWKHCNLQVWEDVTETSATTVERARNMVLDWQLANTPEVPASTSQNQPTLSLEGGPTTSVSPNV</sequence>
<evidence type="ECO:0000256" key="1">
    <source>
        <dbReference type="SAM" id="MobiDB-lite"/>
    </source>
</evidence>
<keyword evidence="4" id="KW-1185">Reference proteome</keyword>
<organism evidence="2 4">
    <name type="scientific">Medicago truncatula</name>
    <name type="common">Barrel medic</name>
    <name type="synonym">Medicago tribuloides</name>
    <dbReference type="NCBI Taxonomy" id="3880"/>
    <lineage>
        <taxon>Eukaryota</taxon>
        <taxon>Viridiplantae</taxon>
        <taxon>Streptophyta</taxon>
        <taxon>Embryophyta</taxon>
        <taxon>Tracheophyta</taxon>
        <taxon>Spermatophyta</taxon>
        <taxon>Magnoliopsida</taxon>
        <taxon>eudicotyledons</taxon>
        <taxon>Gunneridae</taxon>
        <taxon>Pentapetalae</taxon>
        <taxon>rosids</taxon>
        <taxon>fabids</taxon>
        <taxon>Fabales</taxon>
        <taxon>Fabaceae</taxon>
        <taxon>Papilionoideae</taxon>
        <taxon>50 kb inversion clade</taxon>
        <taxon>NPAAA clade</taxon>
        <taxon>Hologalegina</taxon>
        <taxon>IRL clade</taxon>
        <taxon>Trifolieae</taxon>
        <taxon>Medicago</taxon>
    </lineage>
</organism>
<reference evidence="2 4" key="2">
    <citation type="journal article" date="2014" name="BMC Genomics">
        <title>An improved genome release (version Mt4.0) for the model legume Medicago truncatula.</title>
        <authorList>
            <person name="Tang H."/>
            <person name="Krishnakumar V."/>
            <person name="Bidwell S."/>
            <person name="Rosen B."/>
            <person name="Chan A."/>
            <person name="Zhou S."/>
            <person name="Gentzbittel L."/>
            <person name="Childs K.L."/>
            <person name="Yandell M."/>
            <person name="Gundlach H."/>
            <person name="Mayer K.F."/>
            <person name="Schwartz D.C."/>
            <person name="Town C.D."/>
        </authorList>
    </citation>
    <scope>GENOME REANNOTATION</scope>
    <source>
        <strain evidence="2">A17</strain>
        <strain evidence="3 4">cv. Jemalong A17</strain>
    </source>
</reference>
<name>A0A072V8L5_MEDTR</name>
<evidence type="ECO:0000313" key="2">
    <source>
        <dbReference type="EMBL" id="KEH37956.1"/>
    </source>
</evidence>